<name>A0A7J6QMH3_PEROL</name>
<dbReference type="Proteomes" id="UP000574390">
    <property type="component" value="Unassembled WGS sequence"/>
</dbReference>
<accession>A0A7J6QMH3</accession>
<gene>
    <name evidence="2" type="ORF">FOZ62_031810</name>
</gene>
<feature type="region of interest" description="Disordered" evidence="1">
    <location>
        <begin position="16"/>
        <end position="43"/>
    </location>
</feature>
<protein>
    <submittedName>
        <fullName evidence="2">Uncharacterized protein</fullName>
    </submittedName>
</protein>
<feature type="compositionally biased region" description="Low complexity" evidence="1">
    <location>
        <begin position="16"/>
        <end position="29"/>
    </location>
</feature>
<feature type="compositionally biased region" description="Basic and acidic residues" evidence="1">
    <location>
        <begin position="30"/>
        <end position="43"/>
    </location>
</feature>
<organism evidence="2 3">
    <name type="scientific">Perkinsus olseni</name>
    <name type="common">Perkinsus atlanticus</name>
    <dbReference type="NCBI Taxonomy" id="32597"/>
    <lineage>
        <taxon>Eukaryota</taxon>
        <taxon>Sar</taxon>
        <taxon>Alveolata</taxon>
        <taxon>Perkinsozoa</taxon>
        <taxon>Perkinsea</taxon>
        <taxon>Perkinsida</taxon>
        <taxon>Perkinsidae</taxon>
        <taxon>Perkinsus</taxon>
    </lineage>
</organism>
<reference evidence="2 3" key="1">
    <citation type="submission" date="2020-04" db="EMBL/GenBank/DDBJ databases">
        <title>Perkinsus olseni comparative genomics.</title>
        <authorList>
            <person name="Bogema D.R."/>
        </authorList>
    </citation>
    <scope>NUCLEOTIDE SEQUENCE [LARGE SCALE GENOMIC DNA]</scope>
    <source>
        <strain evidence="2">ATCC PRA-205</strain>
    </source>
</reference>
<feature type="region of interest" description="Disordered" evidence="1">
    <location>
        <begin position="78"/>
        <end position="121"/>
    </location>
</feature>
<dbReference type="EMBL" id="JABANM010028586">
    <property type="protein sequence ID" value="KAF4709483.1"/>
    <property type="molecule type" value="Genomic_DNA"/>
</dbReference>
<evidence type="ECO:0000313" key="3">
    <source>
        <dbReference type="Proteomes" id="UP000574390"/>
    </source>
</evidence>
<evidence type="ECO:0000256" key="1">
    <source>
        <dbReference type="SAM" id="MobiDB-lite"/>
    </source>
</evidence>
<feature type="non-terminal residue" evidence="2">
    <location>
        <position position="224"/>
    </location>
</feature>
<comment type="caution">
    <text evidence="2">The sequence shown here is derived from an EMBL/GenBank/DDBJ whole genome shotgun (WGS) entry which is preliminary data.</text>
</comment>
<proteinExistence type="predicted"/>
<evidence type="ECO:0000313" key="2">
    <source>
        <dbReference type="EMBL" id="KAF4709483.1"/>
    </source>
</evidence>
<dbReference type="AlphaFoldDB" id="A0A7J6QMH3"/>
<sequence length="224" mass="24777">AVHLAVVATSAAATNSNNAKYNNNNNNNNIKDKHDDDDKGRKDNNAIPLLIQRALDDLQGGKESVDVDDDGGVNLSFSSLSSSRPVRHDDVMNDSTHPRLTALDQSSNNQQQRDNDNDYDDDDDIFYYMMSTKSTNDTKNRMVKMSISHLPLVPSEARSYVTREITSRRTTDAGGVLSSLSDAEFWYDVYVNSVTSINTAEGGDNTTTTTTTTSSLRNNNLLEW</sequence>